<sequence length="183" mass="20020">MSDPAAVKKSLSAQFSVDVPPPLEHTDPETLAALLQANTTTDASPVIVIDVRLAEEFSKGHVSGAWNYPHSDVNIEELVDRVEAAAAKQQQSALNVVFASLQSPDLDEAVAQDFIEVWDARQKKKKKAADATAATIDANRFVSLLLGGIFYWLRLYHGQAALTSEYDAAMWDDVLTKYNQESS</sequence>
<dbReference type="EMBL" id="CYKH01000830">
    <property type="protein sequence ID" value="CUG47651.1"/>
    <property type="molecule type" value="Genomic_DNA"/>
</dbReference>
<reference evidence="3" key="1">
    <citation type="submission" date="2015-09" db="EMBL/GenBank/DDBJ databases">
        <authorList>
            <consortium name="Pathogen Informatics"/>
        </authorList>
    </citation>
    <scope>NUCLEOTIDE SEQUENCE [LARGE SCALE GENOMIC DNA]</scope>
    <source>
        <strain evidence="3">Lake Konstanz</strain>
    </source>
</reference>
<keyword evidence="3" id="KW-1185">Reference proteome</keyword>
<dbReference type="AlphaFoldDB" id="A0A0S4J1P4"/>
<evidence type="ECO:0000313" key="3">
    <source>
        <dbReference type="Proteomes" id="UP000051952"/>
    </source>
</evidence>
<feature type="domain" description="Rhodanese" evidence="1">
    <location>
        <begin position="42"/>
        <end position="161"/>
    </location>
</feature>
<protein>
    <recommendedName>
        <fullName evidence="1">Rhodanese domain-containing protein</fullName>
    </recommendedName>
</protein>
<dbReference type="InterPro" id="IPR001763">
    <property type="entry name" value="Rhodanese-like_dom"/>
</dbReference>
<dbReference type="InterPro" id="IPR036873">
    <property type="entry name" value="Rhodanese-like_dom_sf"/>
</dbReference>
<name>A0A0S4J1P4_BODSA</name>
<dbReference type="Proteomes" id="UP000051952">
    <property type="component" value="Unassembled WGS sequence"/>
</dbReference>
<evidence type="ECO:0000313" key="2">
    <source>
        <dbReference type="EMBL" id="CUG47651.1"/>
    </source>
</evidence>
<dbReference type="OrthoDB" id="566238at2759"/>
<dbReference type="Gene3D" id="3.40.250.10">
    <property type="entry name" value="Rhodanese-like domain"/>
    <property type="match status" value="1"/>
</dbReference>
<dbReference type="Pfam" id="PF00581">
    <property type="entry name" value="Rhodanese"/>
    <property type="match status" value="1"/>
</dbReference>
<evidence type="ECO:0000259" key="1">
    <source>
        <dbReference type="PROSITE" id="PS50206"/>
    </source>
</evidence>
<gene>
    <name evidence="2" type="ORF">BSAL_79990</name>
</gene>
<dbReference type="PROSITE" id="PS50206">
    <property type="entry name" value="RHODANESE_3"/>
    <property type="match status" value="1"/>
</dbReference>
<dbReference type="VEuPathDB" id="TriTrypDB:BSAL_79990"/>
<dbReference type="SUPFAM" id="SSF52821">
    <property type="entry name" value="Rhodanese/Cell cycle control phosphatase"/>
    <property type="match status" value="1"/>
</dbReference>
<organism evidence="2 3">
    <name type="scientific">Bodo saltans</name>
    <name type="common">Flagellated protozoan</name>
    <dbReference type="NCBI Taxonomy" id="75058"/>
    <lineage>
        <taxon>Eukaryota</taxon>
        <taxon>Discoba</taxon>
        <taxon>Euglenozoa</taxon>
        <taxon>Kinetoplastea</taxon>
        <taxon>Metakinetoplastina</taxon>
        <taxon>Eubodonida</taxon>
        <taxon>Bodonidae</taxon>
        <taxon>Bodo</taxon>
    </lineage>
</organism>
<proteinExistence type="predicted"/>
<accession>A0A0S4J1P4</accession>